<keyword evidence="5" id="KW-0325">Glycoprotein</keyword>
<evidence type="ECO:0000256" key="5">
    <source>
        <dbReference type="ARBA" id="ARBA00023180"/>
    </source>
</evidence>
<dbReference type="Pfam" id="PF14541">
    <property type="entry name" value="TAXi_C"/>
    <property type="match status" value="1"/>
</dbReference>
<sequence length="441" mass="50968">MAKVNAFLSLYFLANFILVLNNTVVNSLKFRMIHSQSLESPFLQNNISHENRIKMLASSSQSSTHTNYNSTTPPSTIHADVIEHYYKYIVNIGIGTFNKKLPYKEYYLLMDTGSSHVWLQCEGCTECFKQKLPPFPKDKSSSFRPILNHTNYVSYSFKYADGDKTRGILAHETFYLKTKEGGTTKIEEIRFGCGLENQMKYWDHKNNKIAGIMGLGWGDTSFFQQLGPKTNGRFSYCMPVIIYKNTPSTYLRFGDDIPPHIRNTKSTPLYKWKQGKYYIEMQGISINNVTLNISQPVFAHSEPNCMMDTGTAYSRIKTPAFQILKLELQKYFSRFEGLNEINNDDDPGLELCYSYRRKAKKFKNLPSITFHLKGSRADFVLKAEAAFVEIGTRSYHDFCLAMTRYDEKFIIGSYQQTDHRIIYDTKNEQLMFYPEDCSNNP</sequence>
<dbReference type="Pfam" id="PF14543">
    <property type="entry name" value="TAXi_N"/>
    <property type="match status" value="1"/>
</dbReference>
<dbReference type="PANTHER" id="PTHR47967:SF125">
    <property type="entry name" value="PEPTIDASE A1 DOMAIN-CONTAINING PROTEIN"/>
    <property type="match status" value="1"/>
</dbReference>
<name>A0ABD3CSK4_9LAMI</name>
<dbReference type="PROSITE" id="PS51767">
    <property type="entry name" value="PEPTIDASE_A1"/>
    <property type="match status" value="1"/>
</dbReference>
<dbReference type="InterPro" id="IPR032861">
    <property type="entry name" value="TAXi_N"/>
</dbReference>
<dbReference type="InterPro" id="IPR033121">
    <property type="entry name" value="PEPTIDASE_A1"/>
</dbReference>
<dbReference type="GO" id="GO:0006508">
    <property type="term" value="P:proteolysis"/>
    <property type="evidence" value="ECO:0007669"/>
    <property type="project" value="UniProtKB-KW"/>
</dbReference>
<evidence type="ECO:0000256" key="3">
    <source>
        <dbReference type="ARBA" id="ARBA00022750"/>
    </source>
</evidence>
<dbReference type="Proteomes" id="UP001632038">
    <property type="component" value="Unassembled WGS sequence"/>
</dbReference>
<dbReference type="AlphaFoldDB" id="A0ABD3CSK4"/>
<evidence type="ECO:0000256" key="2">
    <source>
        <dbReference type="ARBA" id="ARBA00022670"/>
    </source>
</evidence>
<comment type="similarity">
    <text evidence="1">Belongs to the peptidase A1 family.</text>
</comment>
<dbReference type="PANTHER" id="PTHR47967">
    <property type="entry name" value="OS07G0603500 PROTEIN-RELATED"/>
    <property type="match status" value="1"/>
</dbReference>
<dbReference type="EMBL" id="JAVIJP010000032">
    <property type="protein sequence ID" value="KAL3632970.1"/>
    <property type="molecule type" value="Genomic_DNA"/>
</dbReference>
<dbReference type="CDD" id="cd05476">
    <property type="entry name" value="pepsin_A_like_plant"/>
    <property type="match status" value="1"/>
</dbReference>
<evidence type="ECO:0000313" key="9">
    <source>
        <dbReference type="Proteomes" id="UP001632038"/>
    </source>
</evidence>
<gene>
    <name evidence="8" type="ORF">CASFOL_025954</name>
</gene>
<evidence type="ECO:0000259" key="7">
    <source>
        <dbReference type="PROSITE" id="PS51767"/>
    </source>
</evidence>
<accession>A0ABD3CSK4</accession>
<dbReference type="Gene3D" id="2.40.70.10">
    <property type="entry name" value="Acid Proteases"/>
    <property type="match status" value="2"/>
</dbReference>
<keyword evidence="6" id="KW-0812">Transmembrane</keyword>
<evidence type="ECO:0000256" key="1">
    <source>
        <dbReference type="ARBA" id="ARBA00007447"/>
    </source>
</evidence>
<feature type="transmembrane region" description="Helical" evidence="6">
    <location>
        <begin position="6"/>
        <end position="25"/>
    </location>
</feature>
<evidence type="ECO:0000313" key="8">
    <source>
        <dbReference type="EMBL" id="KAL3632970.1"/>
    </source>
</evidence>
<dbReference type="GO" id="GO:0004190">
    <property type="term" value="F:aspartic-type endopeptidase activity"/>
    <property type="evidence" value="ECO:0007669"/>
    <property type="project" value="UniProtKB-KW"/>
</dbReference>
<evidence type="ECO:0000256" key="4">
    <source>
        <dbReference type="ARBA" id="ARBA00022801"/>
    </source>
</evidence>
<reference evidence="9" key="1">
    <citation type="journal article" date="2024" name="IScience">
        <title>Strigolactones Initiate the Formation of Haustorium-like Structures in Castilleja.</title>
        <authorList>
            <person name="Buerger M."/>
            <person name="Peterson D."/>
            <person name="Chory J."/>
        </authorList>
    </citation>
    <scope>NUCLEOTIDE SEQUENCE [LARGE SCALE GENOMIC DNA]</scope>
</reference>
<dbReference type="InterPro" id="IPR034161">
    <property type="entry name" value="Pepsin-like_plant"/>
</dbReference>
<dbReference type="InterPro" id="IPR021109">
    <property type="entry name" value="Peptidase_aspartic_dom_sf"/>
</dbReference>
<keyword evidence="6" id="KW-1133">Transmembrane helix</keyword>
<proteinExistence type="inferred from homology"/>
<evidence type="ECO:0000256" key="6">
    <source>
        <dbReference type="SAM" id="Phobius"/>
    </source>
</evidence>
<keyword evidence="4" id="KW-0378">Hydrolase</keyword>
<keyword evidence="9" id="KW-1185">Reference proteome</keyword>
<dbReference type="SUPFAM" id="SSF50630">
    <property type="entry name" value="Acid proteases"/>
    <property type="match status" value="1"/>
</dbReference>
<protein>
    <recommendedName>
        <fullName evidence="7">Peptidase A1 domain-containing protein</fullName>
    </recommendedName>
</protein>
<feature type="domain" description="Peptidase A1" evidence="7">
    <location>
        <begin position="88"/>
        <end position="433"/>
    </location>
</feature>
<dbReference type="InterPro" id="IPR051708">
    <property type="entry name" value="Plant_Aspart_Prot_A1"/>
</dbReference>
<comment type="caution">
    <text evidence="8">The sequence shown here is derived from an EMBL/GenBank/DDBJ whole genome shotgun (WGS) entry which is preliminary data.</text>
</comment>
<keyword evidence="3" id="KW-0064">Aspartyl protease</keyword>
<keyword evidence="2" id="KW-0645">Protease</keyword>
<dbReference type="InterPro" id="IPR032799">
    <property type="entry name" value="TAXi_C"/>
</dbReference>
<organism evidence="8 9">
    <name type="scientific">Castilleja foliolosa</name>
    <dbReference type="NCBI Taxonomy" id="1961234"/>
    <lineage>
        <taxon>Eukaryota</taxon>
        <taxon>Viridiplantae</taxon>
        <taxon>Streptophyta</taxon>
        <taxon>Embryophyta</taxon>
        <taxon>Tracheophyta</taxon>
        <taxon>Spermatophyta</taxon>
        <taxon>Magnoliopsida</taxon>
        <taxon>eudicotyledons</taxon>
        <taxon>Gunneridae</taxon>
        <taxon>Pentapetalae</taxon>
        <taxon>asterids</taxon>
        <taxon>lamiids</taxon>
        <taxon>Lamiales</taxon>
        <taxon>Orobanchaceae</taxon>
        <taxon>Pedicularideae</taxon>
        <taxon>Castillejinae</taxon>
        <taxon>Castilleja</taxon>
    </lineage>
</organism>
<keyword evidence="6" id="KW-0472">Membrane</keyword>